<feature type="compositionally biased region" description="Basic and acidic residues" evidence="1">
    <location>
        <begin position="1261"/>
        <end position="1272"/>
    </location>
</feature>
<gene>
    <name evidence="2" type="ORF">EVOR1521_LOCUS1099</name>
</gene>
<dbReference type="EMBL" id="CAUJNA010000025">
    <property type="protein sequence ID" value="CAJ1370545.1"/>
    <property type="molecule type" value="Genomic_DNA"/>
</dbReference>
<feature type="region of interest" description="Disordered" evidence="1">
    <location>
        <begin position="1217"/>
        <end position="1289"/>
    </location>
</feature>
<evidence type="ECO:0000313" key="2">
    <source>
        <dbReference type="EMBL" id="CAJ1370545.1"/>
    </source>
</evidence>
<proteinExistence type="predicted"/>
<dbReference type="SUPFAM" id="SSF89796">
    <property type="entry name" value="CoA-transferase family III (CaiB/BaiF)"/>
    <property type="match status" value="1"/>
</dbReference>
<organism evidence="2 3">
    <name type="scientific">Effrenium voratum</name>
    <dbReference type="NCBI Taxonomy" id="2562239"/>
    <lineage>
        <taxon>Eukaryota</taxon>
        <taxon>Sar</taxon>
        <taxon>Alveolata</taxon>
        <taxon>Dinophyceae</taxon>
        <taxon>Suessiales</taxon>
        <taxon>Symbiodiniaceae</taxon>
        <taxon>Effrenium</taxon>
    </lineage>
</organism>
<accession>A0AA36MJF8</accession>
<evidence type="ECO:0000256" key="1">
    <source>
        <dbReference type="SAM" id="MobiDB-lite"/>
    </source>
</evidence>
<dbReference type="InterPro" id="IPR023606">
    <property type="entry name" value="CoA-Trfase_III_dom_1_sf"/>
</dbReference>
<reference evidence="2" key="1">
    <citation type="submission" date="2023-08" db="EMBL/GenBank/DDBJ databases">
        <authorList>
            <person name="Chen Y."/>
            <person name="Shah S."/>
            <person name="Dougan E. K."/>
            <person name="Thang M."/>
            <person name="Chan C."/>
        </authorList>
    </citation>
    <scope>NUCLEOTIDE SEQUENCE</scope>
</reference>
<dbReference type="InterPro" id="IPR036770">
    <property type="entry name" value="Ankyrin_rpt-contain_sf"/>
</dbReference>
<keyword evidence="3" id="KW-1185">Reference proteome</keyword>
<feature type="region of interest" description="Disordered" evidence="1">
    <location>
        <begin position="514"/>
        <end position="553"/>
    </location>
</feature>
<feature type="compositionally biased region" description="Pro residues" evidence="1">
    <location>
        <begin position="517"/>
        <end position="530"/>
    </location>
</feature>
<name>A0AA36MJF8_9DINO</name>
<comment type="caution">
    <text evidence="2">The sequence shown here is derived from an EMBL/GenBank/DDBJ whole genome shotgun (WGS) entry which is preliminary data.</text>
</comment>
<dbReference type="Proteomes" id="UP001178507">
    <property type="component" value="Unassembled WGS sequence"/>
</dbReference>
<evidence type="ECO:0000313" key="3">
    <source>
        <dbReference type="Proteomes" id="UP001178507"/>
    </source>
</evidence>
<protein>
    <submittedName>
        <fullName evidence="2">Uncharacterized protein</fullName>
    </submittedName>
</protein>
<sequence>MTLERWICVCPVALTLGTAPRGKGELVAHAVVFTAFPKRNVEPKDLERKDAYLRCRKVEGQETSQQGWILCNSEHGVHFVSSNECAESDDLEPEVSHPPLPLRVQPCGFRSGAQDAWLGSLPRLQLPSDVSGARRLLSGNVRGKFRGLVVCDALSGPSMGARPCLDHVAGAWLRENFQEEVQICSSVDLAGLLERRSVEDRHRLVLLLVQEPRAWLCRALLGGLQGAFLAASRPNLEFASIEEAKSLESWLKQPVECMGNVHMKGLMSLWAWYVQDLAKAAAAPNNRHVCLCRAEDLLFNSLQLREALKLLGLRAREELSAPVTRWWRQGIECYRQSSRLTLEEAKAMDDPVASLRASLGYDGARDWLRWAQLAEDQVAELTARYEKGLVGDEDLEEVRLDPQDRRRYTLEELCSKHGTSRGEAVQYFWSHSWPLPTAPSRDFAFDGLWTYSSGTAALGAGAIRWQNGSVTAIYPTSDVAFNMELEGETFQGRLVGDRLVFSDGDLWIRVASREEPAPPAPEPEAPPELPPEAEDLEAVPAPPNSTPEAELEPEVSWKDHLLQAVAEVLFRAVAKQQVDRVLHGLQQISLMSDGVQQLLATRDEQENSLLHLAVREAAGGSDASLAVVTALLDARADVHACDGQGRPAMELAEPSKSLRHILLEAAATQAASAASPMDAAPLRLRVPVKGIPAASPALEEEEPGDAGLMGVRVADACGLGPFSAGALASQGAEVLRLELREGVEEEQLQDILRCQVLIHNFRAATAERLGLGKALRTQQEHLLVISISGCQKTSAPTLDAIVSDGNSAPSMQRITAQVAAGIICRALRNLRGDSSVAVDHFGPKALSLTAAFEPVACRRPRCGSTRHAKRELLGPWSALNPSVIHDPKIHVDMSKDSTFSANVSWLMQEALGSSGRAEGEFEFCSDRRIEKECQRLGFDSEDIQVARLTRDDLQHLKAIGVAGKRSVMMACVIALYRDPGRHTMNHKSFWQALQDYELDKPFERLMDSAGDDQEAWNSWNSYGSYGGYGKNGGKNHRGDYEDRPTGVFADESLVGTVFERHGVKLNVICGRVVVMDLAQHSMFHGNASWLLQAVTGSCSKADGLYEYFQDKEILSACAKELCLSRDDVSIARLKSRADVVAVGTTGKRSVMFGLAVMLAVMDQASSLMLDRDVAESDPSLQDPLADVLMAVHKRCQDKSILWDSFAKVPRLAQAPLRVSARSGASRSRSAEPRDRSRRRRPRRSDHPRESSKRRRSLSAGDLEHTRKKDVILRRTSQTYMAPDPRRGRD</sequence>
<dbReference type="Gene3D" id="1.25.40.20">
    <property type="entry name" value="Ankyrin repeat-containing domain"/>
    <property type="match status" value="1"/>
</dbReference>